<evidence type="ECO:0000313" key="3">
    <source>
        <dbReference type="Proteomes" id="UP001589628"/>
    </source>
</evidence>
<accession>A0ABV5ZCT3</accession>
<dbReference type="RefSeq" id="WP_281173012.1">
    <property type="nucleotide sequence ID" value="NZ_JBHLZN010000004.1"/>
</dbReference>
<keyword evidence="1" id="KW-1133">Transmembrane helix</keyword>
<evidence type="ECO:0000313" key="2">
    <source>
        <dbReference type="EMBL" id="MFB9887097.1"/>
    </source>
</evidence>
<evidence type="ECO:0000256" key="1">
    <source>
        <dbReference type="SAM" id="Phobius"/>
    </source>
</evidence>
<keyword evidence="1" id="KW-0812">Transmembrane</keyword>
<feature type="transmembrane region" description="Helical" evidence="1">
    <location>
        <begin position="6"/>
        <end position="26"/>
    </location>
</feature>
<organism evidence="2 3">
    <name type="scientific">Balneatrix alpica</name>
    <dbReference type="NCBI Taxonomy" id="75684"/>
    <lineage>
        <taxon>Bacteria</taxon>
        <taxon>Pseudomonadati</taxon>
        <taxon>Pseudomonadota</taxon>
        <taxon>Gammaproteobacteria</taxon>
        <taxon>Oceanospirillales</taxon>
        <taxon>Balneatrichaceae</taxon>
        <taxon>Balneatrix</taxon>
    </lineage>
</organism>
<proteinExistence type="predicted"/>
<dbReference type="NCBIfam" id="NF041600">
    <property type="entry name" value="cyt_ox_CcoM"/>
    <property type="match status" value="1"/>
</dbReference>
<dbReference type="EMBL" id="JBHLZN010000004">
    <property type="protein sequence ID" value="MFB9887097.1"/>
    <property type="molecule type" value="Genomic_DNA"/>
</dbReference>
<dbReference type="InterPro" id="IPR048085">
    <property type="entry name" value="Cyt_ox_CcoM-like"/>
</dbReference>
<keyword evidence="1" id="KW-0472">Membrane</keyword>
<gene>
    <name evidence="2" type="primary">ccoM</name>
    <name evidence="2" type="ORF">ACFFLH_11825</name>
</gene>
<comment type="caution">
    <text evidence="2">The sequence shown here is derived from an EMBL/GenBank/DDBJ whole genome shotgun (WGS) entry which is preliminary data.</text>
</comment>
<protein>
    <submittedName>
        <fullName evidence="2">Cytochrome c oxidase subunit CcoM</fullName>
    </submittedName>
</protein>
<sequence>MDTIVFAGVGTVGLMLLFMGGLYLVLKKQAEKKGK</sequence>
<name>A0ABV5ZCT3_9GAMM</name>
<keyword evidence="3" id="KW-1185">Reference proteome</keyword>
<reference evidence="2 3" key="1">
    <citation type="submission" date="2024-09" db="EMBL/GenBank/DDBJ databases">
        <authorList>
            <person name="Sun Q."/>
            <person name="Mori K."/>
        </authorList>
    </citation>
    <scope>NUCLEOTIDE SEQUENCE [LARGE SCALE GENOMIC DNA]</scope>
    <source>
        <strain evidence="2 3">ATCC 51285</strain>
    </source>
</reference>
<dbReference type="Proteomes" id="UP001589628">
    <property type="component" value="Unassembled WGS sequence"/>
</dbReference>